<sequence>MIKQHNIEKFQDLGQFIGYFYFLLSKSIIYDGWHTFHCVQCMQFVTKNKVKVLKQIQNYLNLQEKIYNLKLIQ</sequence>
<reference evidence="2" key="1">
    <citation type="journal article" date="2006" name="PLoS Biol.">
        <title>Macronuclear genome sequence of the ciliate Tetrahymena thermophila, a model eukaryote.</title>
        <authorList>
            <person name="Eisen J.A."/>
            <person name="Coyne R.S."/>
            <person name="Wu M."/>
            <person name="Wu D."/>
            <person name="Thiagarajan M."/>
            <person name="Wortman J.R."/>
            <person name="Badger J.H."/>
            <person name="Ren Q."/>
            <person name="Amedeo P."/>
            <person name="Jones K.M."/>
            <person name="Tallon L.J."/>
            <person name="Delcher A.L."/>
            <person name="Salzberg S.L."/>
            <person name="Silva J.C."/>
            <person name="Haas B.J."/>
            <person name="Majoros W.H."/>
            <person name="Farzad M."/>
            <person name="Carlton J.M."/>
            <person name="Smith R.K. Jr."/>
            <person name="Garg J."/>
            <person name="Pearlman R.E."/>
            <person name="Karrer K.M."/>
            <person name="Sun L."/>
            <person name="Manning G."/>
            <person name="Elde N.C."/>
            <person name="Turkewitz A.P."/>
            <person name="Asai D.J."/>
            <person name="Wilkes D.E."/>
            <person name="Wang Y."/>
            <person name="Cai H."/>
            <person name="Collins K."/>
            <person name="Stewart B.A."/>
            <person name="Lee S.R."/>
            <person name="Wilamowska K."/>
            <person name="Weinberg Z."/>
            <person name="Ruzzo W.L."/>
            <person name="Wloga D."/>
            <person name="Gaertig J."/>
            <person name="Frankel J."/>
            <person name="Tsao C.-C."/>
            <person name="Gorovsky M.A."/>
            <person name="Keeling P.J."/>
            <person name="Waller R.F."/>
            <person name="Patron N.J."/>
            <person name="Cherry J.M."/>
            <person name="Stover N.A."/>
            <person name="Krieger C.J."/>
            <person name="del Toro C."/>
            <person name="Ryder H.F."/>
            <person name="Williamson S.C."/>
            <person name="Barbeau R.A."/>
            <person name="Hamilton E.P."/>
            <person name="Orias E."/>
        </authorList>
    </citation>
    <scope>NUCLEOTIDE SEQUENCE [LARGE SCALE GENOMIC DNA]</scope>
    <source>
        <strain evidence="2">SB210</strain>
    </source>
</reference>
<dbReference type="KEGG" id="tet:TTHERM_002653433"/>
<accession>W7XBW6</accession>
<protein>
    <submittedName>
        <fullName evidence="1">Uncharacterized protein</fullName>
    </submittedName>
</protein>
<dbReference type="Proteomes" id="UP000009168">
    <property type="component" value="Unassembled WGS sequence"/>
</dbReference>
<dbReference type="AlphaFoldDB" id="W7XBW6"/>
<dbReference type="InParanoid" id="W7XBW6"/>
<dbReference type="RefSeq" id="XP_012650605.1">
    <property type="nucleotide sequence ID" value="XM_012795151.1"/>
</dbReference>
<organism evidence="1 2">
    <name type="scientific">Tetrahymena thermophila (strain SB210)</name>
    <dbReference type="NCBI Taxonomy" id="312017"/>
    <lineage>
        <taxon>Eukaryota</taxon>
        <taxon>Sar</taxon>
        <taxon>Alveolata</taxon>
        <taxon>Ciliophora</taxon>
        <taxon>Intramacronucleata</taxon>
        <taxon>Oligohymenophorea</taxon>
        <taxon>Hymenostomatida</taxon>
        <taxon>Tetrahymenina</taxon>
        <taxon>Tetrahymenidae</taxon>
        <taxon>Tetrahymena</taxon>
    </lineage>
</organism>
<name>W7XBW6_TETTS</name>
<dbReference type="GeneID" id="24442653"/>
<evidence type="ECO:0000313" key="1">
    <source>
        <dbReference type="EMBL" id="EWS76860.1"/>
    </source>
</evidence>
<proteinExistence type="predicted"/>
<dbReference type="EMBL" id="GG663226">
    <property type="protein sequence ID" value="EWS76860.1"/>
    <property type="molecule type" value="Genomic_DNA"/>
</dbReference>
<keyword evidence="2" id="KW-1185">Reference proteome</keyword>
<gene>
    <name evidence="1" type="ORF">TTHERM_002653433</name>
</gene>
<feature type="non-terminal residue" evidence="1">
    <location>
        <position position="1"/>
    </location>
</feature>
<evidence type="ECO:0000313" key="2">
    <source>
        <dbReference type="Proteomes" id="UP000009168"/>
    </source>
</evidence>